<comment type="caution">
    <text evidence="4">The sequence shown here is derived from an EMBL/GenBank/DDBJ whole genome shotgun (WGS) entry which is preliminary data.</text>
</comment>
<evidence type="ECO:0000259" key="3">
    <source>
        <dbReference type="Pfam" id="PF00080"/>
    </source>
</evidence>
<dbReference type="Pfam" id="PF00080">
    <property type="entry name" value="Sod_Cu"/>
    <property type="match status" value="1"/>
</dbReference>
<keyword evidence="4" id="KW-0560">Oxidoreductase</keyword>
<evidence type="ECO:0000313" key="5">
    <source>
        <dbReference type="Proteomes" id="UP000579945"/>
    </source>
</evidence>
<dbReference type="GO" id="GO:0004784">
    <property type="term" value="F:superoxide dismutase activity"/>
    <property type="evidence" value="ECO:0007669"/>
    <property type="project" value="UniProtKB-EC"/>
</dbReference>
<dbReference type="Gene3D" id="2.60.40.200">
    <property type="entry name" value="Superoxide dismutase, copper/zinc binding domain"/>
    <property type="match status" value="1"/>
</dbReference>
<organism evidence="4 5">
    <name type="scientific">Nonomuraea dietziae</name>
    <dbReference type="NCBI Taxonomy" id="65515"/>
    <lineage>
        <taxon>Bacteria</taxon>
        <taxon>Bacillati</taxon>
        <taxon>Actinomycetota</taxon>
        <taxon>Actinomycetes</taxon>
        <taxon>Streptosporangiales</taxon>
        <taxon>Streptosporangiaceae</taxon>
        <taxon>Nonomuraea</taxon>
    </lineage>
</organism>
<dbReference type="EMBL" id="JACIBV010000001">
    <property type="protein sequence ID" value="MBB3731169.1"/>
    <property type="molecule type" value="Genomic_DNA"/>
</dbReference>
<gene>
    <name evidence="4" type="ORF">FHR33_007029</name>
</gene>
<dbReference type="Proteomes" id="UP000579945">
    <property type="component" value="Unassembled WGS sequence"/>
</dbReference>
<keyword evidence="2" id="KW-0732">Signal</keyword>
<feature type="chain" id="PRO_5038778322" evidence="2">
    <location>
        <begin position="19"/>
        <end position="174"/>
    </location>
</feature>
<proteinExistence type="inferred from homology"/>
<evidence type="ECO:0000313" key="4">
    <source>
        <dbReference type="EMBL" id="MBB3731169.1"/>
    </source>
</evidence>
<evidence type="ECO:0000256" key="1">
    <source>
        <dbReference type="ARBA" id="ARBA00010457"/>
    </source>
</evidence>
<dbReference type="InterPro" id="IPR036423">
    <property type="entry name" value="SOD-like_Cu/Zn_dom_sf"/>
</dbReference>
<dbReference type="GeneID" id="95393279"/>
<sequence>MRLPAMLFALLVAAPAAAACASSVAVSPTPNGVRISGGGQFATTGAVIVYDRALAPDGAQASATVESVAGQTRSSLVAEGLLPNRAYGVHLHVNPCGAKPDDAGPHYQHAHSHADASNEVWLDLKTDTVGAGTSSARHGWTLNRDRLPRSLVIHAEPTAPDGTAGSRVACLTLQ</sequence>
<dbReference type="RefSeq" id="WP_183656813.1">
    <property type="nucleotide sequence ID" value="NZ_JACIBV010000001.1"/>
</dbReference>
<protein>
    <submittedName>
        <fullName evidence="4">Cu-Zn family superoxide dismutase</fullName>
        <ecNumber evidence="4">1.15.1.1</ecNumber>
    </submittedName>
</protein>
<accession>A0A7W5YTP3</accession>
<dbReference type="PROSITE" id="PS51257">
    <property type="entry name" value="PROKAR_LIPOPROTEIN"/>
    <property type="match status" value="1"/>
</dbReference>
<reference evidence="4 5" key="1">
    <citation type="submission" date="2020-08" db="EMBL/GenBank/DDBJ databases">
        <title>Sequencing the genomes of 1000 actinobacteria strains.</title>
        <authorList>
            <person name="Klenk H.-P."/>
        </authorList>
    </citation>
    <scope>NUCLEOTIDE SEQUENCE [LARGE SCALE GENOMIC DNA]</scope>
    <source>
        <strain evidence="4 5">DSM 44320</strain>
    </source>
</reference>
<comment type="similarity">
    <text evidence="1">Belongs to the Cu-Zn superoxide dismutase family.</text>
</comment>
<dbReference type="InterPro" id="IPR001424">
    <property type="entry name" value="SOD_Cu_Zn_dom"/>
</dbReference>
<name>A0A7W5YTP3_9ACTN</name>
<dbReference type="GO" id="GO:0046872">
    <property type="term" value="F:metal ion binding"/>
    <property type="evidence" value="ECO:0007669"/>
    <property type="project" value="InterPro"/>
</dbReference>
<feature type="signal peptide" evidence="2">
    <location>
        <begin position="1"/>
        <end position="18"/>
    </location>
</feature>
<dbReference type="AlphaFoldDB" id="A0A7W5YTP3"/>
<feature type="domain" description="Superoxide dismutase copper/zinc binding" evidence="3">
    <location>
        <begin position="71"/>
        <end position="170"/>
    </location>
</feature>
<keyword evidence="5" id="KW-1185">Reference proteome</keyword>
<evidence type="ECO:0000256" key="2">
    <source>
        <dbReference type="SAM" id="SignalP"/>
    </source>
</evidence>
<dbReference type="EC" id="1.15.1.1" evidence="4"/>
<dbReference type="SUPFAM" id="SSF49329">
    <property type="entry name" value="Cu,Zn superoxide dismutase-like"/>
    <property type="match status" value="1"/>
</dbReference>